<dbReference type="RefSeq" id="WP_013495228.1">
    <property type="nucleotide sequence ID" value="NC_014831.1"/>
</dbReference>
<dbReference type="STRING" id="644966.Tmar_0808"/>
<name>E6SIL7_THEM7</name>
<dbReference type="InterPro" id="IPR015797">
    <property type="entry name" value="NUDIX_hydrolase-like_dom_sf"/>
</dbReference>
<dbReference type="SUPFAM" id="SSF55811">
    <property type="entry name" value="Nudix"/>
    <property type="match status" value="1"/>
</dbReference>
<dbReference type="Proteomes" id="UP000008915">
    <property type="component" value="Chromosome"/>
</dbReference>
<evidence type="ECO:0000313" key="2">
    <source>
        <dbReference type="Proteomes" id="UP000008915"/>
    </source>
</evidence>
<protein>
    <recommendedName>
        <fullName evidence="3">NUDIX hydrolase</fullName>
    </recommendedName>
</protein>
<dbReference type="AlphaFoldDB" id="E6SIL7"/>
<keyword evidence="2" id="KW-1185">Reference proteome</keyword>
<dbReference type="OrthoDB" id="9787476at2"/>
<reference evidence="2" key="2">
    <citation type="journal article" date="2010" name="Stand. Genomic Sci.">
        <title>Complete genome sequence of Thermaerobacter marianensis type strain (7p75aT).</title>
        <authorList>
            <person name="Han C."/>
            <person name="Gu W."/>
            <person name="Zhang X."/>
            <person name="Lapidus A."/>
            <person name="Nolan M."/>
            <person name="Copeland A."/>
            <person name="Lucas S."/>
            <person name="Glavina Del Rio T."/>
            <person name="Tice H."/>
            <person name="Cheng J."/>
            <person name="Tapia R."/>
            <person name="Goodwin L."/>
            <person name="Pitluck S."/>
            <person name="Pagani I."/>
            <person name="Ivanova N."/>
            <person name="Mavromatis K."/>
            <person name="Mikhailova N."/>
            <person name="Pati A."/>
            <person name="Chen A."/>
            <person name="Palaniappan K."/>
            <person name="Land M."/>
            <person name="Hauser L."/>
            <person name="Chang Y."/>
            <person name="Jeffries C."/>
            <person name="Schneider S."/>
            <person name="Rohde M."/>
            <person name="Goker M."/>
            <person name="Pukall R."/>
            <person name="Woyke T."/>
            <person name="Bristow J."/>
            <person name="Eisen J."/>
            <person name="Markowitz V."/>
            <person name="Hugenholtz P."/>
            <person name="Kyrpides N."/>
            <person name="Klenk H."/>
            <person name="Detter J."/>
        </authorList>
    </citation>
    <scope>NUCLEOTIDE SEQUENCE [LARGE SCALE GENOMIC DNA]</scope>
    <source>
        <strain evidence="2">ATCC 700841 / DSM 12885 / JCM 10246 / 7p75a</strain>
    </source>
</reference>
<evidence type="ECO:0000313" key="1">
    <source>
        <dbReference type="EMBL" id="ADU50923.1"/>
    </source>
</evidence>
<proteinExistence type="predicted"/>
<dbReference type="HOGENOM" id="CLU_2557189_0_0_9"/>
<organism evidence="1 2">
    <name type="scientific">Thermaerobacter marianensis (strain ATCC 700841 / DSM 12885 / JCM 10246 / 7p75a)</name>
    <dbReference type="NCBI Taxonomy" id="644966"/>
    <lineage>
        <taxon>Bacteria</taxon>
        <taxon>Bacillati</taxon>
        <taxon>Bacillota</taxon>
        <taxon>Clostridia</taxon>
        <taxon>Eubacteriales</taxon>
        <taxon>Clostridiales Family XVII. Incertae Sedis</taxon>
        <taxon>Thermaerobacter</taxon>
    </lineage>
</organism>
<accession>E6SIL7</accession>
<sequence length="82" mass="9061">MEVGQVASWNDPGWALFMAEAPAGAPIRLSAEHDRFLWASLAEALARCRPETVVRQVEVVARELEHRRPKDRHGGETGVNAS</sequence>
<gene>
    <name evidence="1" type="ordered locus">Tmar_0808</name>
</gene>
<dbReference type="EMBL" id="CP002344">
    <property type="protein sequence ID" value="ADU50923.1"/>
    <property type="molecule type" value="Genomic_DNA"/>
</dbReference>
<dbReference type="KEGG" id="tmr:Tmar_0808"/>
<reference evidence="1 2" key="1">
    <citation type="journal article" date="2010" name="Stand. Genomic Sci.">
        <title>Complete genome sequence of Thermaerobacter marianensis type strain (7p75a).</title>
        <authorList>
            <person name="Han C."/>
            <person name="Gu W."/>
            <person name="Zhang X."/>
            <person name="Lapidus A."/>
            <person name="Nolan M."/>
            <person name="Copeland A."/>
            <person name="Lucas S."/>
            <person name="Del Rio T.G."/>
            <person name="Tice H."/>
            <person name="Cheng J.F."/>
            <person name="Tapia R."/>
            <person name="Goodwin L."/>
            <person name="Pitluck S."/>
            <person name="Pagani I."/>
            <person name="Ivanova N."/>
            <person name="Mavromatis K."/>
            <person name="Mikhailova N."/>
            <person name="Pati A."/>
            <person name="Chen A."/>
            <person name="Palaniappan K."/>
            <person name="Land M."/>
            <person name="Hauser L."/>
            <person name="Chang Y.J."/>
            <person name="Jeffries C.D."/>
            <person name="Schneider S."/>
            <person name="Rohde M."/>
            <person name="Goker M."/>
            <person name="Pukall R."/>
            <person name="Woyke T."/>
            <person name="Bristow J."/>
            <person name="Eisen J.A."/>
            <person name="Markowitz V."/>
            <person name="Hugenholtz P."/>
            <person name="Kyrpides N.C."/>
            <person name="Klenk H.P."/>
            <person name="Detter J.C."/>
        </authorList>
    </citation>
    <scope>NUCLEOTIDE SEQUENCE [LARGE SCALE GENOMIC DNA]</scope>
    <source>
        <strain evidence="2">ATCC 700841 / DSM 12885 / JCM 10246 / 7p75a</strain>
    </source>
</reference>
<evidence type="ECO:0008006" key="3">
    <source>
        <dbReference type="Google" id="ProtNLM"/>
    </source>
</evidence>